<protein>
    <recommendedName>
        <fullName evidence="2">Secretion system C-terminal sorting domain-containing protein</fullName>
    </recommendedName>
</protein>
<feature type="signal peptide" evidence="1">
    <location>
        <begin position="1"/>
        <end position="19"/>
    </location>
</feature>
<evidence type="ECO:0000259" key="2">
    <source>
        <dbReference type="Pfam" id="PF18962"/>
    </source>
</evidence>
<dbReference type="NCBIfam" id="TIGR04183">
    <property type="entry name" value="Por_Secre_tail"/>
    <property type="match status" value="1"/>
</dbReference>
<feature type="chain" id="PRO_5028295352" description="Secretion system C-terminal sorting domain-containing protein" evidence="1">
    <location>
        <begin position="20"/>
        <end position="1096"/>
    </location>
</feature>
<evidence type="ECO:0000313" key="3">
    <source>
        <dbReference type="EMBL" id="CAA6803129.1"/>
    </source>
</evidence>
<accession>A0A6S6SEC6</accession>
<dbReference type="Pfam" id="PF18962">
    <property type="entry name" value="Por_Secre_tail"/>
    <property type="match status" value="1"/>
</dbReference>
<name>A0A6S6SEC6_9BACT</name>
<sequence length="1096" mass="117842">MKPLFTIVFLAASASILLAQNINYESRITQFYGSNCGNDPGFSTTEEHTWHGYLSDNVNTAETYSGCIQRNNNGAVTQTGNYAVRNQNNVTATQIRTRINAYEDDMGSRCSYDTGFNSDDCRANQTCTYNFTTPLEYQWTSANQTCGSGDYNMNTFYQYRYTATTLSAAVENSTFGFATGGNRAFWGSQGAWANVGSDCASSGTITHSQTSSFSTTVNCIDQVSFQWNVSSEAGWDFLIFYVNGVEQARISGTPGWASVSFNIDPNVNNILEWRYTKDGSVSSNLDRGFVDQITYRNYTIPVAGTSFGANQWNVSAYNGRNLNLSGVTYRGYYVENNLNINTQNHWATGASPSSAASYDGCSVNADNHTFVHKRQGFPCGIYNLQVTGHDDEVRLYVNGVQVWAVAGCCTNHGTVWTGYLTASSTVEIRVGEGGGGSNLRVNLVNTTAALNGGTLAGTQAICAGGNPTNLTSTAAASGGTLAYTGINYQWQFSNNNTTWSNIGGATALTYNPPAGLTQTRYYRRCITDACGTVRYSNTATVTVNPLPNGNLAGATPICPGNSGNIQFNATAGTGPWDIVYNSTALNNIATGTNISVAPGSTTSYTLSSITDNNGCVRTTGLGTSTTLVVNTNSTAPTIAAVTGKQCPNTTITLMASGGTAGTGASINWYTGPNGTGTNLGSGNSINVSAAASTTYYARRQGTCNTSIDDAEVIEVKEYVYTPVGTTVSVGYCTDDLGWNHFYNSNDEIIFSLEGNLTGASATPIVTMTNNVNYYQTTVGAVGSCVNGWSPGEEFFELPRSWNVEFSGTLNPPYKLRYYFPASEKTALEAAAANHIAANAACNYSYKYPNPNGFYWFKNTGTAYVAPLFDQPTQLSATPGNVGGINYSEITGITSFSGGAGAIALSPDTDLPVELSHFKGWNDNAINVLQWVTESELNNERFEIERSIDPQDGFTSIGVVNGAGNSSTRLTYLFEDTAPMLGVNYYRLRQVDFDGSFSYSKIIAIDVQGLKNAQVFFPNPTLDVVNYQFNTTQEEALKITIIDVLGKTLAERVYQTNLGINTTRINLRPYPAGTYLIKVQNSTGVIIATEHIVKKRL</sequence>
<dbReference type="InterPro" id="IPR026444">
    <property type="entry name" value="Secre_tail"/>
</dbReference>
<feature type="domain" description="Secretion system C-terminal sorting" evidence="2">
    <location>
        <begin position="1016"/>
        <end position="1086"/>
    </location>
</feature>
<evidence type="ECO:0000256" key="1">
    <source>
        <dbReference type="SAM" id="SignalP"/>
    </source>
</evidence>
<dbReference type="AlphaFoldDB" id="A0A6S6SEC6"/>
<dbReference type="EMBL" id="CACVAQ010000081">
    <property type="protein sequence ID" value="CAA6803129.1"/>
    <property type="molecule type" value="Genomic_DNA"/>
</dbReference>
<gene>
    <name evidence="3" type="ORF">HELGO_WM32434</name>
</gene>
<proteinExistence type="predicted"/>
<keyword evidence="1" id="KW-0732">Signal</keyword>
<organism evidence="3">
    <name type="scientific">uncultured Aureispira sp</name>
    <dbReference type="NCBI Taxonomy" id="1331704"/>
    <lineage>
        <taxon>Bacteria</taxon>
        <taxon>Pseudomonadati</taxon>
        <taxon>Bacteroidota</taxon>
        <taxon>Saprospiria</taxon>
        <taxon>Saprospirales</taxon>
        <taxon>Saprospiraceae</taxon>
        <taxon>Aureispira</taxon>
        <taxon>environmental samples</taxon>
    </lineage>
</organism>
<reference evidence="3" key="1">
    <citation type="submission" date="2020-01" db="EMBL/GenBank/DDBJ databases">
        <authorList>
            <person name="Meier V. D."/>
            <person name="Meier V D."/>
        </authorList>
    </citation>
    <scope>NUCLEOTIDE SEQUENCE</scope>
    <source>
        <strain evidence="3">HLG_WM_MAG_10</strain>
    </source>
</reference>